<evidence type="ECO:0000256" key="7">
    <source>
        <dbReference type="ARBA" id="ARBA00022909"/>
    </source>
</evidence>
<dbReference type="PANTHER" id="PTHR43071">
    <property type="entry name" value="2-AMINO-4-HYDROXY-6-HYDROXYMETHYLDIHYDROPTERIDINE PYROPHOSPHOKINASE"/>
    <property type="match status" value="1"/>
</dbReference>
<keyword evidence="7" id="KW-0289">Folate biosynthesis</keyword>
<dbReference type="InterPro" id="IPR000550">
    <property type="entry name" value="Hppk"/>
</dbReference>
<feature type="domain" description="7,8-dihydro-6-hydroxymethylpterin-pyrophosphokinase" evidence="8">
    <location>
        <begin position="3"/>
        <end position="56"/>
    </location>
</feature>
<accession>A0A645JGJ9</accession>
<dbReference type="PANTHER" id="PTHR43071:SF1">
    <property type="entry name" value="2-AMINO-4-HYDROXY-6-HYDROXYMETHYLDIHYDROPTERIDINE PYROPHOSPHOKINASE"/>
    <property type="match status" value="1"/>
</dbReference>
<dbReference type="GO" id="GO:0046654">
    <property type="term" value="P:tetrahydrofolate biosynthetic process"/>
    <property type="evidence" value="ECO:0007669"/>
    <property type="project" value="UniProtKB-UniPathway"/>
</dbReference>
<gene>
    <name evidence="9" type="ORF">SDC9_210581</name>
</gene>
<protein>
    <recommendedName>
        <fullName evidence="2">2-amino-4-hydroxy-6-hydroxymethyldihydropteridine diphosphokinase</fullName>
        <ecNumber evidence="2">2.7.6.3</ecNumber>
    </recommendedName>
</protein>
<comment type="pathway">
    <text evidence="1">Cofactor biosynthesis; tetrahydrofolate biosynthesis; 2-amino-4-hydroxy-6-hydroxymethyl-7,8-dihydropteridine diphosphate from 7,8-dihydroneopterin triphosphate: step 4/4.</text>
</comment>
<evidence type="ECO:0000256" key="3">
    <source>
        <dbReference type="ARBA" id="ARBA00022679"/>
    </source>
</evidence>
<keyword evidence="5" id="KW-0418">Kinase</keyword>
<evidence type="ECO:0000256" key="2">
    <source>
        <dbReference type="ARBA" id="ARBA00013253"/>
    </source>
</evidence>
<name>A0A645JGJ9_9ZZZZ</name>
<evidence type="ECO:0000256" key="1">
    <source>
        <dbReference type="ARBA" id="ARBA00005051"/>
    </source>
</evidence>
<proteinExistence type="predicted"/>
<evidence type="ECO:0000256" key="5">
    <source>
        <dbReference type="ARBA" id="ARBA00022777"/>
    </source>
</evidence>
<dbReference type="InterPro" id="IPR035907">
    <property type="entry name" value="Hppk_sf"/>
</dbReference>
<evidence type="ECO:0000256" key="6">
    <source>
        <dbReference type="ARBA" id="ARBA00022840"/>
    </source>
</evidence>
<evidence type="ECO:0000259" key="8">
    <source>
        <dbReference type="Pfam" id="PF01288"/>
    </source>
</evidence>
<dbReference type="Pfam" id="PF01288">
    <property type="entry name" value="HPPK"/>
    <property type="match status" value="1"/>
</dbReference>
<dbReference type="GO" id="GO:0005524">
    <property type="term" value="F:ATP binding"/>
    <property type="evidence" value="ECO:0007669"/>
    <property type="project" value="UniProtKB-KW"/>
</dbReference>
<evidence type="ECO:0000256" key="4">
    <source>
        <dbReference type="ARBA" id="ARBA00022741"/>
    </source>
</evidence>
<dbReference type="UniPathway" id="UPA00077">
    <property type="reaction ID" value="UER00155"/>
</dbReference>
<dbReference type="Gene3D" id="3.30.70.560">
    <property type="entry name" value="7,8-Dihydro-6-hydroxymethylpterin-pyrophosphokinase HPPK"/>
    <property type="match status" value="1"/>
</dbReference>
<keyword evidence="6" id="KW-0067">ATP-binding</keyword>
<dbReference type="GO" id="GO:0003848">
    <property type="term" value="F:2-amino-4-hydroxy-6-hydroxymethyldihydropteridine diphosphokinase activity"/>
    <property type="evidence" value="ECO:0007669"/>
    <property type="project" value="UniProtKB-EC"/>
</dbReference>
<reference evidence="9" key="1">
    <citation type="submission" date="2019-08" db="EMBL/GenBank/DDBJ databases">
        <authorList>
            <person name="Kucharzyk K."/>
            <person name="Murdoch R.W."/>
            <person name="Higgins S."/>
            <person name="Loffler F."/>
        </authorList>
    </citation>
    <scope>NUCLEOTIDE SEQUENCE</scope>
</reference>
<dbReference type="GO" id="GO:0016301">
    <property type="term" value="F:kinase activity"/>
    <property type="evidence" value="ECO:0007669"/>
    <property type="project" value="UniProtKB-KW"/>
</dbReference>
<keyword evidence="4" id="KW-0547">Nucleotide-binding</keyword>
<dbReference type="SUPFAM" id="SSF55083">
    <property type="entry name" value="6-hydroxymethyl-7,8-dihydropterin pyrophosphokinase, HPPK"/>
    <property type="match status" value="1"/>
</dbReference>
<dbReference type="AlphaFoldDB" id="A0A645JGJ9"/>
<evidence type="ECO:0000313" key="9">
    <source>
        <dbReference type="EMBL" id="MPN62828.1"/>
    </source>
</evidence>
<comment type="caution">
    <text evidence="9">The sequence shown here is derived from an EMBL/GenBank/DDBJ whole genome shotgun (WGS) entry which is preliminary data.</text>
</comment>
<dbReference type="EMBL" id="VSSQ01141419">
    <property type="protein sequence ID" value="MPN62828.1"/>
    <property type="molecule type" value="Genomic_DNA"/>
</dbReference>
<sequence>MGRSNKSTNANYSDRIIDIDLIMAGNLILQTERLTIPHPLFHTRDFVLMPLCEIAPERIHPVIGKTIRRLKEELDQKKTQPE</sequence>
<organism evidence="9">
    <name type="scientific">bioreactor metagenome</name>
    <dbReference type="NCBI Taxonomy" id="1076179"/>
    <lineage>
        <taxon>unclassified sequences</taxon>
        <taxon>metagenomes</taxon>
        <taxon>ecological metagenomes</taxon>
    </lineage>
</organism>
<dbReference type="GO" id="GO:0046656">
    <property type="term" value="P:folic acid biosynthetic process"/>
    <property type="evidence" value="ECO:0007669"/>
    <property type="project" value="UniProtKB-KW"/>
</dbReference>
<keyword evidence="3" id="KW-0808">Transferase</keyword>
<dbReference type="EC" id="2.7.6.3" evidence="2"/>